<name>A0A9P9FVL3_9HYPO</name>
<comment type="caution">
    <text evidence="3">The sequence shown here is derived from an EMBL/GenBank/DDBJ whole genome shotgun (WGS) entry which is preliminary data.</text>
</comment>
<dbReference type="OrthoDB" id="4849252at2759"/>
<evidence type="ECO:0000313" key="4">
    <source>
        <dbReference type="Proteomes" id="UP000738349"/>
    </source>
</evidence>
<dbReference type="EMBL" id="JAGMUV010000001">
    <property type="protein sequence ID" value="KAH7177049.1"/>
    <property type="molecule type" value="Genomic_DNA"/>
</dbReference>
<accession>A0A9P9FVL3</accession>
<reference evidence="3" key="1">
    <citation type="journal article" date="2021" name="Nat. Commun.">
        <title>Genetic determinants of endophytism in the Arabidopsis root mycobiome.</title>
        <authorList>
            <person name="Mesny F."/>
            <person name="Miyauchi S."/>
            <person name="Thiergart T."/>
            <person name="Pickel B."/>
            <person name="Atanasova L."/>
            <person name="Karlsson M."/>
            <person name="Huettel B."/>
            <person name="Barry K.W."/>
            <person name="Haridas S."/>
            <person name="Chen C."/>
            <person name="Bauer D."/>
            <person name="Andreopoulos W."/>
            <person name="Pangilinan J."/>
            <person name="LaButti K."/>
            <person name="Riley R."/>
            <person name="Lipzen A."/>
            <person name="Clum A."/>
            <person name="Drula E."/>
            <person name="Henrissat B."/>
            <person name="Kohler A."/>
            <person name="Grigoriev I.V."/>
            <person name="Martin F.M."/>
            <person name="Hacquard S."/>
        </authorList>
    </citation>
    <scope>NUCLEOTIDE SEQUENCE</scope>
    <source>
        <strain evidence="3">MPI-CAGE-AT-0147</strain>
    </source>
</reference>
<proteinExistence type="predicted"/>
<evidence type="ECO:0000256" key="2">
    <source>
        <dbReference type="SAM" id="MobiDB-lite"/>
    </source>
</evidence>
<feature type="coiled-coil region" evidence="1">
    <location>
        <begin position="151"/>
        <end position="185"/>
    </location>
</feature>
<organism evidence="3 4">
    <name type="scientific">Dactylonectria macrodidyma</name>
    <dbReference type="NCBI Taxonomy" id="307937"/>
    <lineage>
        <taxon>Eukaryota</taxon>
        <taxon>Fungi</taxon>
        <taxon>Dikarya</taxon>
        <taxon>Ascomycota</taxon>
        <taxon>Pezizomycotina</taxon>
        <taxon>Sordariomycetes</taxon>
        <taxon>Hypocreomycetidae</taxon>
        <taxon>Hypocreales</taxon>
        <taxon>Nectriaceae</taxon>
        <taxon>Dactylonectria</taxon>
    </lineage>
</organism>
<keyword evidence="4" id="KW-1185">Reference proteome</keyword>
<evidence type="ECO:0000313" key="3">
    <source>
        <dbReference type="EMBL" id="KAH7177049.1"/>
    </source>
</evidence>
<feature type="region of interest" description="Disordered" evidence="2">
    <location>
        <begin position="224"/>
        <end position="261"/>
    </location>
</feature>
<keyword evidence="1" id="KW-0175">Coiled coil</keyword>
<feature type="compositionally biased region" description="Basic residues" evidence="2">
    <location>
        <begin position="232"/>
        <end position="242"/>
    </location>
</feature>
<evidence type="ECO:0000256" key="1">
    <source>
        <dbReference type="SAM" id="Coils"/>
    </source>
</evidence>
<dbReference type="AlphaFoldDB" id="A0A9P9FVL3"/>
<sequence length="429" mass="49005">MLPPHSLLANGYAKKFASVLYDVSQGAGSAMEQIENFAHQARTFSDTVVLAQNSLNRHCREYKDSPVLEYISRHQVLENIVSGPTRRRLHDATRRVKKSMRSRSPLIVLLRWMYQKSYITDLFPEMEHIKSSINLIVNTATFEVIMSQKMHASSRAEKKQLQAEIKRLKMVIDSQIRTIDRLEVQLMRLHGSHTNSNESTGFTKFTNRNHEALFDLGKSILHSGRVPGAPKHSTREKTRRQTYKPPPPAVDTPTGGPALDLPRQTIIRSNEDSWDEVTSGYVESTGGQKIRHVTAFVSNALERNLISIATMVELGLVMEEDEGSAIDWLKFEHGKQEIIIGHVILTWMCNDYETRLRPALMLRCEVTGNCQRGLVFGKPFLEEIRQNWSFQGKNEHQSFIETEELVPIHDEVEETKSNMTRMVDGHESE</sequence>
<dbReference type="Proteomes" id="UP000738349">
    <property type="component" value="Unassembled WGS sequence"/>
</dbReference>
<protein>
    <submittedName>
        <fullName evidence="3">Uncharacterized protein</fullName>
    </submittedName>
</protein>
<gene>
    <name evidence="3" type="ORF">EDB81DRAFT_898674</name>
</gene>